<feature type="domain" description="Acyltransferase 3" evidence="2">
    <location>
        <begin position="16"/>
        <end position="333"/>
    </location>
</feature>
<evidence type="ECO:0000313" key="3">
    <source>
        <dbReference type="EMBL" id="MDQ0645053.1"/>
    </source>
</evidence>
<gene>
    <name evidence="3" type="ORF">QFZ46_003213</name>
</gene>
<dbReference type="PANTHER" id="PTHR23028:SF53">
    <property type="entry name" value="ACYL_TRANSF_3 DOMAIN-CONTAINING PROTEIN"/>
    <property type="match status" value="1"/>
</dbReference>
<accession>A0ABU0PCK4</accession>
<feature type="transmembrane region" description="Helical" evidence="1">
    <location>
        <begin position="51"/>
        <end position="68"/>
    </location>
</feature>
<protein>
    <submittedName>
        <fullName evidence="3">Peptidoglycan/LPS O-acetylase OafA/YrhL</fullName>
    </submittedName>
</protein>
<proteinExistence type="predicted"/>
<dbReference type="InterPro" id="IPR002656">
    <property type="entry name" value="Acyl_transf_3_dom"/>
</dbReference>
<dbReference type="Pfam" id="PF01757">
    <property type="entry name" value="Acyl_transf_3"/>
    <property type="match status" value="1"/>
</dbReference>
<feature type="transmembrane region" description="Helical" evidence="1">
    <location>
        <begin position="89"/>
        <end position="109"/>
    </location>
</feature>
<evidence type="ECO:0000256" key="1">
    <source>
        <dbReference type="SAM" id="Phobius"/>
    </source>
</evidence>
<feature type="transmembrane region" description="Helical" evidence="1">
    <location>
        <begin position="215"/>
        <end position="233"/>
    </location>
</feature>
<keyword evidence="4" id="KW-1185">Reference proteome</keyword>
<name>A0ABU0PCK4_9MICO</name>
<comment type="caution">
    <text evidence="3">The sequence shown here is derived from an EMBL/GenBank/DDBJ whole genome shotgun (WGS) entry which is preliminary data.</text>
</comment>
<feature type="transmembrane region" description="Helical" evidence="1">
    <location>
        <begin position="293"/>
        <end position="310"/>
    </location>
</feature>
<dbReference type="InterPro" id="IPR050879">
    <property type="entry name" value="Acyltransferase_3"/>
</dbReference>
<sequence length="357" mass="39339">MTSSLHESREFPYRTNSLNLFRLFFAALVLVAHAFHTAGYDWSPGFNGENLGGWAVIGFFVISGFLITRSRLRTDAGTFLVHRIARIMPAFVICLLLTALVFAPIALLATQGSLAGYASTAPTPLEYIWGNLFLHVDHYGVGASLSTVPYPNTWNGSLWTLYFEFVCYLIVWVLGALAIFRRSVLLTAAIWAASVVVRILTATGTTGGLDGDFELLARLLPYFLGGSLIYLIVQRWGYVPLLGIVSLPVAAVLMVFVPIAGGPLAAPFLCYALLYLSTVVRQPAWVARNDISYGFYIYAWPMQQLVLIFGGAQFGIVVYILITAVVTTLFAMASWFFVERPVMRLARRTPVVLVAQN</sequence>
<organism evidence="3 4">
    <name type="scientific">Microbacterium murale</name>
    <dbReference type="NCBI Taxonomy" id="1081040"/>
    <lineage>
        <taxon>Bacteria</taxon>
        <taxon>Bacillati</taxon>
        <taxon>Actinomycetota</taxon>
        <taxon>Actinomycetes</taxon>
        <taxon>Micrococcales</taxon>
        <taxon>Microbacteriaceae</taxon>
        <taxon>Microbacterium</taxon>
    </lineage>
</organism>
<reference evidence="3 4" key="1">
    <citation type="submission" date="2023-07" db="EMBL/GenBank/DDBJ databases">
        <title>Comparative genomics of wheat-associated soil bacteria to identify genetic determinants of phenazine resistance.</title>
        <authorList>
            <person name="Mouncey N."/>
        </authorList>
    </citation>
    <scope>NUCLEOTIDE SEQUENCE [LARGE SCALE GENOMIC DNA]</scope>
    <source>
        <strain evidence="3 4">W2I7</strain>
    </source>
</reference>
<keyword evidence="1" id="KW-0472">Membrane</keyword>
<feature type="transmembrane region" description="Helical" evidence="1">
    <location>
        <begin position="238"/>
        <end position="258"/>
    </location>
</feature>
<feature type="transmembrane region" description="Helical" evidence="1">
    <location>
        <begin position="159"/>
        <end position="177"/>
    </location>
</feature>
<evidence type="ECO:0000259" key="2">
    <source>
        <dbReference type="Pfam" id="PF01757"/>
    </source>
</evidence>
<keyword evidence="1" id="KW-1133">Transmembrane helix</keyword>
<dbReference type="Proteomes" id="UP001239085">
    <property type="component" value="Unassembled WGS sequence"/>
</dbReference>
<dbReference type="RefSeq" id="WP_307363221.1">
    <property type="nucleotide sequence ID" value="NZ_JAUSXK010000001.1"/>
</dbReference>
<feature type="transmembrane region" description="Helical" evidence="1">
    <location>
        <begin position="264"/>
        <end position="281"/>
    </location>
</feature>
<feature type="transmembrane region" description="Helical" evidence="1">
    <location>
        <begin position="20"/>
        <end position="39"/>
    </location>
</feature>
<dbReference type="PANTHER" id="PTHR23028">
    <property type="entry name" value="ACETYLTRANSFERASE"/>
    <property type="match status" value="1"/>
</dbReference>
<evidence type="ECO:0000313" key="4">
    <source>
        <dbReference type="Proteomes" id="UP001239085"/>
    </source>
</evidence>
<feature type="transmembrane region" description="Helical" evidence="1">
    <location>
        <begin position="316"/>
        <end position="338"/>
    </location>
</feature>
<keyword evidence="1" id="KW-0812">Transmembrane</keyword>
<dbReference type="EMBL" id="JAUSXK010000001">
    <property type="protein sequence ID" value="MDQ0645053.1"/>
    <property type="molecule type" value="Genomic_DNA"/>
</dbReference>
<feature type="transmembrane region" description="Helical" evidence="1">
    <location>
        <begin position="184"/>
        <end position="203"/>
    </location>
</feature>